<evidence type="ECO:0000313" key="1">
    <source>
        <dbReference type="EMBL" id="KAJ9538416.1"/>
    </source>
</evidence>
<name>A0AA38W7U6_9ASTR</name>
<sequence length="91" mass="10423">MVLSNKNTICLRQHHFDSAYLINRIPTRCLIIPHPLDFYSTPNQNIITSEHLSGCCVSIPTIHRHKLQSRDDPHVLMGYPWSESLQSNASI</sequence>
<evidence type="ECO:0000313" key="2">
    <source>
        <dbReference type="Proteomes" id="UP001172457"/>
    </source>
</evidence>
<reference evidence="1" key="1">
    <citation type="submission" date="2023-03" db="EMBL/GenBank/DDBJ databases">
        <title>Chromosome-scale reference genome and RAD-based genetic map of yellow starthistle (Centaurea solstitialis) reveal putative structural variation and QTLs associated with invader traits.</title>
        <authorList>
            <person name="Reatini B."/>
            <person name="Cang F.A."/>
            <person name="Jiang Q."/>
            <person name="Mckibben M.T.W."/>
            <person name="Barker M.S."/>
            <person name="Rieseberg L.H."/>
            <person name="Dlugosch K.M."/>
        </authorList>
    </citation>
    <scope>NUCLEOTIDE SEQUENCE</scope>
    <source>
        <strain evidence="1">CAN-66</strain>
        <tissue evidence="1">Leaf</tissue>
    </source>
</reference>
<gene>
    <name evidence="1" type="ORF">OSB04_031149</name>
</gene>
<proteinExistence type="predicted"/>
<dbReference type="AlphaFoldDB" id="A0AA38W7U6"/>
<accession>A0AA38W7U6</accession>
<dbReference type="Proteomes" id="UP001172457">
    <property type="component" value="Chromosome 8"/>
</dbReference>
<dbReference type="EMBL" id="JARYMX010000008">
    <property type="protein sequence ID" value="KAJ9538416.1"/>
    <property type="molecule type" value="Genomic_DNA"/>
</dbReference>
<keyword evidence="2" id="KW-1185">Reference proteome</keyword>
<protein>
    <submittedName>
        <fullName evidence="1">Uncharacterized protein</fullName>
    </submittedName>
</protein>
<comment type="caution">
    <text evidence="1">The sequence shown here is derived from an EMBL/GenBank/DDBJ whole genome shotgun (WGS) entry which is preliminary data.</text>
</comment>
<organism evidence="1 2">
    <name type="scientific">Centaurea solstitialis</name>
    <name type="common">yellow star-thistle</name>
    <dbReference type="NCBI Taxonomy" id="347529"/>
    <lineage>
        <taxon>Eukaryota</taxon>
        <taxon>Viridiplantae</taxon>
        <taxon>Streptophyta</taxon>
        <taxon>Embryophyta</taxon>
        <taxon>Tracheophyta</taxon>
        <taxon>Spermatophyta</taxon>
        <taxon>Magnoliopsida</taxon>
        <taxon>eudicotyledons</taxon>
        <taxon>Gunneridae</taxon>
        <taxon>Pentapetalae</taxon>
        <taxon>asterids</taxon>
        <taxon>campanulids</taxon>
        <taxon>Asterales</taxon>
        <taxon>Asteraceae</taxon>
        <taxon>Carduoideae</taxon>
        <taxon>Cardueae</taxon>
        <taxon>Centaureinae</taxon>
        <taxon>Centaurea</taxon>
    </lineage>
</organism>